<dbReference type="AlphaFoldDB" id="A0A811UUA5"/>
<proteinExistence type="predicted"/>
<protein>
    <submittedName>
        <fullName evidence="2">(Mediterranean fruit fly) hypothetical protein</fullName>
    </submittedName>
</protein>
<dbReference type="EMBL" id="CAJHJT010000034">
    <property type="protein sequence ID" value="CAD7002254.1"/>
    <property type="molecule type" value="Genomic_DNA"/>
</dbReference>
<accession>A0A811UUA5</accession>
<name>A0A811UUA5_CERCA</name>
<feature type="transmembrane region" description="Helical" evidence="1">
    <location>
        <begin position="12"/>
        <end position="36"/>
    </location>
</feature>
<gene>
    <name evidence="2" type="ORF">CCAP1982_LOCUS10750</name>
</gene>
<keyword evidence="1" id="KW-0472">Membrane</keyword>
<dbReference type="Proteomes" id="UP000606786">
    <property type="component" value="Unassembled WGS sequence"/>
</dbReference>
<keyword evidence="1" id="KW-1133">Transmembrane helix</keyword>
<comment type="caution">
    <text evidence="2">The sequence shown here is derived from an EMBL/GenBank/DDBJ whole genome shotgun (WGS) entry which is preliminary data.</text>
</comment>
<keyword evidence="1" id="KW-0812">Transmembrane</keyword>
<reference evidence="2" key="1">
    <citation type="submission" date="2020-11" db="EMBL/GenBank/DDBJ databases">
        <authorList>
            <person name="Whitehead M."/>
        </authorList>
    </citation>
    <scope>NUCLEOTIDE SEQUENCE</scope>
    <source>
        <strain evidence="2">EGII</strain>
    </source>
</reference>
<evidence type="ECO:0000256" key="1">
    <source>
        <dbReference type="SAM" id="Phobius"/>
    </source>
</evidence>
<organism evidence="2 3">
    <name type="scientific">Ceratitis capitata</name>
    <name type="common">Mediterranean fruit fly</name>
    <name type="synonym">Tephritis capitata</name>
    <dbReference type="NCBI Taxonomy" id="7213"/>
    <lineage>
        <taxon>Eukaryota</taxon>
        <taxon>Metazoa</taxon>
        <taxon>Ecdysozoa</taxon>
        <taxon>Arthropoda</taxon>
        <taxon>Hexapoda</taxon>
        <taxon>Insecta</taxon>
        <taxon>Pterygota</taxon>
        <taxon>Neoptera</taxon>
        <taxon>Endopterygota</taxon>
        <taxon>Diptera</taxon>
        <taxon>Brachycera</taxon>
        <taxon>Muscomorpha</taxon>
        <taxon>Tephritoidea</taxon>
        <taxon>Tephritidae</taxon>
        <taxon>Ceratitis</taxon>
        <taxon>Ceratitis</taxon>
    </lineage>
</organism>
<evidence type="ECO:0000313" key="2">
    <source>
        <dbReference type="EMBL" id="CAD7002254.1"/>
    </source>
</evidence>
<sequence length="79" mass="8491">MALNKRLGLARWFVCVAQPVFGVSIGVGVGVVWSLATHNGIHMELDTCTHAGKVMAHVVLLAEANNSNNNINNNNKHSK</sequence>
<evidence type="ECO:0000313" key="3">
    <source>
        <dbReference type="Proteomes" id="UP000606786"/>
    </source>
</evidence>
<keyword evidence="3" id="KW-1185">Reference proteome</keyword>